<evidence type="ECO:0000313" key="5">
    <source>
        <dbReference type="Proteomes" id="UP000515125"/>
    </source>
</evidence>
<feature type="domain" description="B box-type" evidence="4">
    <location>
        <begin position="337"/>
        <end position="371"/>
    </location>
</feature>
<dbReference type="SMART" id="SM00336">
    <property type="entry name" value="BBOX"/>
    <property type="match status" value="1"/>
</dbReference>
<proteinExistence type="predicted"/>
<dbReference type="OrthoDB" id="153872at2759"/>
<keyword evidence="1" id="KW-0479">Metal-binding</keyword>
<dbReference type="AlphaFoldDB" id="A0A6P6S107"/>
<evidence type="ECO:0000259" key="4">
    <source>
        <dbReference type="PROSITE" id="PS50119"/>
    </source>
</evidence>
<accession>A0A6P6S107</accession>
<dbReference type="Gene3D" id="3.90.228.10">
    <property type="match status" value="1"/>
</dbReference>
<evidence type="ECO:0000256" key="3">
    <source>
        <dbReference type="PROSITE-ProRule" id="PRU00024"/>
    </source>
</evidence>
<dbReference type="InterPro" id="IPR049808">
    <property type="entry name" value="CONSTANS-like_Bbox1"/>
</dbReference>
<dbReference type="CDD" id="cd19821">
    <property type="entry name" value="Bbox1_BBX-like"/>
    <property type="match status" value="1"/>
</dbReference>
<evidence type="ECO:0000256" key="1">
    <source>
        <dbReference type="ARBA" id="ARBA00022723"/>
    </source>
</evidence>
<sequence length="556" mass="63443">MAAQESGFTRLSDDHMAGVIRHSDEWGFIEYLLQMEARTSRIKLLQAWHLPSSLLVTQFEKRTARRLVVYSFVDSSMLDEDNSIQDVARRGFKIGPRGMKFVLGNFSLQGIPLLRGGLEGAPDPFALPSSEQLSSAAERRKNERLEFMEAARTQLLSGERRVYEFFLCKVGVGHSVVMSDEREASGERTTLPPEYDSAYLQKGDAAPTETLTVFFESPEQYLAEGVSSIRKPEAVRQNSRGLSMATAGVLPQYTFRQEYVVYDSSQVVPNYLVIFEVDPTEPELFAVPLCDNCQDFPAAIWCPADTAKLCEGCDERLHTTNQLVSRHIRVPLNEMPKLSGRCKQHMNETCEAFCTMCHAPVCRLCRPNHLHIQDAGRSSSKKKRATGTLVPLSRAYSGTLERRRRPHFFLEMRRKELNARLDAVQKLIDGGRRNCRSIEQRCYAILEEAMNQLRSCTEDKMGVVLCQQFELQRQMDMIEWGESFLRLQRSILPPADYLAAWLRHCRLRDEMESLAGDVSDLSQMAVPNMRLDGTVEFLTDTMLRHRERHRLQGKKD</sequence>
<organism evidence="5 6">
    <name type="scientific">Cyclospora cayetanensis</name>
    <dbReference type="NCBI Taxonomy" id="88456"/>
    <lineage>
        <taxon>Eukaryota</taxon>
        <taxon>Sar</taxon>
        <taxon>Alveolata</taxon>
        <taxon>Apicomplexa</taxon>
        <taxon>Conoidasida</taxon>
        <taxon>Coccidia</taxon>
        <taxon>Eucoccidiorida</taxon>
        <taxon>Eimeriorina</taxon>
        <taxon>Eimeriidae</taxon>
        <taxon>Cyclospora</taxon>
    </lineage>
</organism>
<dbReference type="RefSeq" id="XP_026193312.1">
    <property type="nucleotide sequence ID" value="XM_026337527.1"/>
</dbReference>
<dbReference type="GeneID" id="34622905"/>
<dbReference type="Proteomes" id="UP000515125">
    <property type="component" value="Unplaced"/>
</dbReference>
<name>A0A6P6S107_9EIME</name>
<evidence type="ECO:0000313" key="6">
    <source>
        <dbReference type="RefSeq" id="XP_026193312.1"/>
    </source>
</evidence>
<protein>
    <submittedName>
        <fullName evidence="6">Uncharacterized protein LOC34622905</fullName>
    </submittedName>
</protein>
<dbReference type="PROSITE" id="PS50119">
    <property type="entry name" value="ZF_BBOX"/>
    <property type="match status" value="2"/>
</dbReference>
<reference evidence="6" key="1">
    <citation type="submission" date="2025-08" db="UniProtKB">
        <authorList>
            <consortium name="RefSeq"/>
        </authorList>
    </citation>
    <scope>IDENTIFICATION</scope>
</reference>
<feature type="domain" description="B box-type" evidence="4">
    <location>
        <begin position="289"/>
        <end position="332"/>
    </location>
</feature>
<dbReference type="GO" id="GO:0008270">
    <property type="term" value="F:zinc ion binding"/>
    <property type="evidence" value="ECO:0007669"/>
    <property type="project" value="UniProtKB-KW"/>
</dbReference>
<dbReference type="PANTHER" id="PTHR31717:SF45">
    <property type="entry name" value="ZINC FINGER PROTEIN CONSTANS-LIKE 14-RELATED"/>
    <property type="match status" value="1"/>
</dbReference>
<keyword evidence="3" id="KW-0863">Zinc-finger</keyword>
<dbReference type="SUPFAM" id="SSF57845">
    <property type="entry name" value="B-box zinc-binding domain"/>
    <property type="match status" value="1"/>
</dbReference>
<keyword evidence="5" id="KW-1185">Reference proteome</keyword>
<dbReference type="PANTHER" id="PTHR31717">
    <property type="entry name" value="ZINC FINGER PROTEIN CONSTANS-LIKE 10"/>
    <property type="match status" value="1"/>
</dbReference>
<dbReference type="InterPro" id="IPR000315">
    <property type="entry name" value="Znf_B-box"/>
</dbReference>
<evidence type="ECO:0000256" key="2">
    <source>
        <dbReference type="ARBA" id="ARBA00022833"/>
    </source>
</evidence>
<gene>
    <name evidence="6" type="primary">LOC34622905</name>
</gene>
<dbReference type="Gene3D" id="3.30.160.60">
    <property type="entry name" value="Classic Zinc Finger"/>
    <property type="match status" value="1"/>
</dbReference>
<dbReference type="CDD" id="cd19756">
    <property type="entry name" value="Bbox2"/>
    <property type="match status" value="1"/>
</dbReference>
<keyword evidence="2" id="KW-0862">Zinc</keyword>